<dbReference type="Pfam" id="PF00005">
    <property type="entry name" value="ABC_tran"/>
    <property type="match status" value="1"/>
</dbReference>
<protein>
    <submittedName>
        <fullName evidence="6">ABC transporter ATP-binding protein</fullName>
    </submittedName>
</protein>
<keyword evidence="3" id="KW-0547">Nucleotide-binding</keyword>
<dbReference type="SUPFAM" id="SSF52540">
    <property type="entry name" value="P-loop containing nucleoside triphosphate hydrolases"/>
    <property type="match status" value="1"/>
</dbReference>
<keyword evidence="2" id="KW-0813">Transport</keyword>
<dbReference type="InterPro" id="IPR050319">
    <property type="entry name" value="ABC_transp_ATP-bind"/>
</dbReference>
<keyword evidence="7" id="KW-1185">Reference proteome</keyword>
<gene>
    <name evidence="6" type="ORF">EAS64_23630</name>
</gene>
<dbReference type="RefSeq" id="WP_145856117.1">
    <property type="nucleotide sequence ID" value="NZ_RPFW01000004.1"/>
</dbReference>
<accession>A0A6P2C1Q5</accession>
<dbReference type="GO" id="GO:0005524">
    <property type="term" value="F:ATP binding"/>
    <property type="evidence" value="ECO:0007669"/>
    <property type="project" value="UniProtKB-KW"/>
</dbReference>
<sequence>MPDVLEVENLRKEYGDLVAVDGVSFAIGEGQSLAIVGESGSGKTTIARMIIGLERPTSGRISACGNDRSAPVRAAGKRRKRGREVQIVFQDPYTSLDPRHSAETAIDEVLRIHHGWDAARRRERVAELAGLVGLDTRQRSVPPKSLSGGQRQRVAIARALAAEPKVLILDESVAALDVSIQAQVLNLLADIRDATGISYLLISHDLAVVRQLTEQVIVMRKGSVVERGATGTVLDDPQHAYTRLLRESVPRPGWQPQRRISALPVGDRGAAPVPVR</sequence>
<dbReference type="OrthoDB" id="8481147at2"/>
<dbReference type="AlphaFoldDB" id="A0A6P2C1Q5"/>
<dbReference type="CDD" id="cd03257">
    <property type="entry name" value="ABC_NikE_OppD_transporters"/>
    <property type="match status" value="1"/>
</dbReference>
<dbReference type="GO" id="GO:0055085">
    <property type="term" value="P:transmembrane transport"/>
    <property type="evidence" value="ECO:0007669"/>
    <property type="project" value="UniProtKB-ARBA"/>
</dbReference>
<evidence type="ECO:0000256" key="4">
    <source>
        <dbReference type="ARBA" id="ARBA00022840"/>
    </source>
</evidence>
<organism evidence="6 7">
    <name type="scientific">Trebonia kvetii</name>
    <dbReference type="NCBI Taxonomy" id="2480626"/>
    <lineage>
        <taxon>Bacteria</taxon>
        <taxon>Bacillati</taxon>
        <taxon>Actinomycetota</taxon>
        <taxon>Actinomycetes</taxon>
        <taxon>Streptosporangiales</taxon>
        <taxon>Treboniaceae</taxon>
        <taxon>Trebonia</taxon>
    </lineage>
</organism>
<dbReference type="Gene3D" id="3.40.50.300">
    <property type="entry name" value="P-loop containing nucleotide triphosphate hydrolases"/>
    <property type="match status" value="1"/>
</dbReference>
<dbReference type="PANTHER" id="PTHR43776">
    <property type="entry name" value="TRANSPORT ATP-BINDING PROTEIN"/>
    <property type="match status" value="1"/>
</dbReference>
<dbReference type="InterPro" id="IPR017871">
    <property type="entry name" value="ABC_transporter-like_CS"/>
</dbReference>
<feature type="domain" description="ABC transporter" evidence="5">
    <location>
        <begin position="5"/>
        <end position="246"/>
    </location>
</feature>
<proteinExistence type="inferred from homology"/>
<dbReference type="InterPro" id="IPR003593">
    <property type="entry name" value="AAA+_ATPase"/>
</dbReference>
<comment type="similarity">
    <text evidence="1">Belongs to the ABC transporter superfamily.</text>
</comment>
<evidence type="ECO:0000259" key="5">
    <source>
        <dbReference type="PROSITE" id="PS50893"/>
    </source>
</evidence>
<name>A0A6P2C1Q5_9ACTN</name>
<dbReference type="EMBL" id="RPFW01000004">
    <property type="protein sequence ID" value="TVZ03393.1"/>
    <property type="molecule type" value="Genomic_DNA"/>
</dbReference>
<dbReference type="GO" id="GO:0016887">
    <property type="term" value="F:ATP hydrolysis activity"/>
    <property type="evidence" value="ECO:0007669"/>
    <property type="project" value="InterPro"/>
</dbReference>
<keyword evidence="4 6" id="KW-0067">ATP-binding</keyword>
<dbReference type="InterPro" id="IPR003439">
    <property type="entry name" value="ABC_transporter-like_ATP-bd"/>
</dbReference>
<dbReference type="SMART" id="SM00382">
    <property type="entry name" value="AAA"/>
    <property type="match status" value="1"/>
</dbReference>
<evidence type="ECO:0000313" key="7">
    <source>
        <dbReference type="Proteomes" id="UP000460272"/>
    </source>
</evidence>
<evidence type="ECO:0000256" key="2">
    <source>
        <dbReference type="ARBA" id="ARBA00022448"/>
    </source>
</evidence>
<dbReference type="PROSITE" id="PS00211">
    <property type="entry name" value="ABC_TRANSPORTER_1"/>
    <property type="match status" value="1"/>
</dbReference>
<dbReference type="Proteomes" id="UP000460272">
    <property type="component" value="Unassembled WGS sequence"/>
</dbReference>
<reference evidence="6 7" key="1">
    <citation type="submission" date="2018-11" db="EMBL/GenBank/DDBJ databases">
        <title>Trebonia kvetii gen.nov., sp.nov., a novel acidophilic actinobacterium, and proposal of the new actinobacterial family Treboniaceae fam. nov.</title>
        <authorList>
            <person name="Rapoport D."/>
            <person name="Sagova-Mareckova M."/>
            <person name="Sedlacek I."/>
            <person name="Provaznik J."/>
            <person name="Kralova S."/>
            <person name="Pavlinic D."/>
            <person name="Benes V."/>
            <person name="Kopecky J."/>
        </authorList>
    </citation>
    <scope>NUCLEOTIDE SEQUENCE [LARGE SCALE GENOMIC DNA]</scope>
    <source>
        <strain evidence="6 7">15Tr583</strain>
    </source>
</reference>
<comment type="caution">
    <text evidence="6">The sequence shown here is derived from an EMBL/GenBank/DDBJ whole genome shotgun (WGS) entry which is preliminary data.</text>
</comment>
<dbReference type="InterPro" id="IPR027417">
    <property type="entry name" value="P-loop_NTPase"/>
</dbReference>
<dbReference type="PANTHER" id="PTHR43776:SF7">
    <property type="entry name" value="D,D-DIPEPTIDE TRANSPORT ATP-BINDING PROTEIN DDPF-RELATED"/>
    <property type="match status" value="1"/>
</dbReference>
<evidence type="ECO:0000256" key="1">
    <source>
        <dbReference type="ARBA" id="ARBA00005417"/>
    </source>
</evidence>
<evidence type="ECO:0000313" key="6">
    <source>
        <dbReference type="EMBL" id="TVZ03393.1"/>
    </source>
</evidence>
<dbReference type="PROSITE" id="PS50893">
    <property type="entry name" value="ABC_TRANSPORTER_2"/>
    <property type="match status" value="1"/>
</dbReference>
<evidence type="ECO:0000256" key="3">
    <source>
        <dbReference type="ARBA" id="ARBA00022741"/>
    </source>
</evidence>